<feature type="region of interest" description="Disordered" evidence="1">
    <location>
        <begin position="1"/>
        <end position="49"/>
    </location>
</feature>
<gene>
    <name evidence="2" type="ORF">SI8410_03004453</name>
</gene>
<feature type="region of interest" description="Disordered" evidence="1">
    <location>
        <begin position="277"/>
        <end position="302"/>
    </location>
</feature>
<evidence type="ECO:0000313" key="2">
    <source>
        <dbReference type="EMBL" id="CAA7393738.1"/>
    </source>
</evidence>
<protein>
    <submittedName>
        <fullName evidence="2">Uncharacterized protein</fullName>
    </submittedName>
</protein>
<accession>A0A7I8K959</accession>
<evidence type="ECO:0000313" key="3">
    <source>
        <dbReference type="Proteomes" id="UP000663760"/>
    </source>
</evidence>
<keyword evidence="3" id="KW-1185">Reference proteome</keyword>
<evidence type="ECO:0000256" key="1">
    <source>
        <dbReference type="SAM" id="MobiDB-lite"/>
    </source>
</evidence>
<dbReference type="EMBL" id="LR746266">
    <property type="protein sequence ID" value="CAA7393738.1"/>
    <property type="molecule type" value="Genomic_DNA"/>
</dbReference>
<name>A0A7I8K959_SPIIN</name>
<proteinExistence type="predicted"/>
<dbReference type="Proteomes" id="UP000663760">
    <property type="component" value="Chromosome 3"/>
</dbReference>
<sequence length="302" mass="32880">MASVCRDSTPLGPPPSRNCTTRRMFGRTPGSGSLQSKPSRRTKSTSSIAQSPILGSATFRILPLRQFSATKSTRTIISSGWCSSRGFLPQTTSRRKTPKAKMSLRREISQRAYHASHLRIGPVVVEPRQAEVPQFRLHVAVEQYIPGFDVSVDDNLLPLFELIEAAIGHEAVCQKELPFPPAVALELHQVAMPDPAHADDLRHEFPHPLPRPTVPKPPAPRSCFSLNPPVASNRSFSANLALLLTTNTAAPAAESTRRVVAMGSQILSAFSLFSVPPRGRGGKRERSSAGAVPLTPKLQPRR</sequence>
<organism evidence="2 3">
    <name type="scientific">Spirodela intermedia</name>
    <name type="common">Intermediate duckweed</name>
    <dbReference type="NCBI Taxonomy" id="51605"/>
    <lineage>
        <taxon>Eukaryota</taxon>
        <taxon>Viridiplantae</taxon>
        <taxon>Streptophyta</taxon>
        <taxon>Embryophyta</taxon>
        <taxon>Tracheophyta</taxon>
        <taxon>Spermatophyta</taxon>
        <taxon>Magnoliopsida</taxon>
        <taxon>Liliopsida</taxon>
        <taxon>Araceae</taxon>
        <taxon>Lemnoideae</taxon>
        <taxon>Spirodela</taxon>
    </lineage>
</organism>
<dbReference type="AlphaFoldDB" id="A0A7I8K959"/>
<dbReference type="OrthoDB" id="1956550at2759"/>
<reference evidence="2" key="1">
    <citation type="submission" date="2020-02" db="EMBL/GenBank/DDBJ databases">
        <authorList>
            <person name="Scholz U."/>
            <person name="Mascher M."/>
            <person name="Fiebig A."/>
        </authorList>
    </citation>
    <scope>NUCLEOTIDE SEQUENCE</scope>
</reference>